<accession>A0A7R8ZTK7</accession>
<dbReference type="AlphaFoldDB" id="A0A7R8ZTK7"/>
<proteinExistence type="predicted"/>
<evidence type="ECO:0000313" key="1">
    <source>
        <dbReference type="EMBL" id="CAD7233969.1"/>
    </source>
</evidence>
<protein>
    <submittedName>
        <fullName evidence="1">Uncharacterized protein</fullName>
    </submittedName>
</protein>
<reference evidence="1" key="1">
    <citation type="submission" date="2020-11" db="EMBL/GenBank/DDBJ databases">
        <authorList>
            <person name="Tran Van P."/>
        </authorList>
    </citation>
    <scope>NUCLEOTIDE SEQUENCE</scope>
</reference>
<name>A0A7R8ZTK7_9CRUS</name>
<gene>
    <name evidence="1" type="ORF">CTOB1V02_LOCUS11787</name>
</gene>
<dbReference type="EMBL" id="OB667406">
    <property type="protein sequence ID" value="CAD7233969.1"/>
    <property type="molecule type" value="Genomic_DNA"/>
</dbReference>
<sequence length="75" mass="8444">MAGKMNRQVKFEVTPTKNSAPPKKAFKSLILQQIREGDLSPEEQCTLRGTVAMKAGQREKPLAGVSREFERIAWK</sequence>
<organism evidence="1">
    <name type="scientific">Cyprideis torosa</name>
    <dbReference type="NCBI Taxonomy" id="163714"/>
    <lineage>
        <taxon>Eukaryota</taxon>
        <taxon>Metazoa</taxon>
        <taxon>Ecdysozoa</taxon>
        <taxon>Arthropoda</taxon>
        <taxon>Crustacea</taxon>
        <taxon>Oligostraca</taxon>
        <taxon>Ostracoda</taxon>
        <taxon>Podocopa</taxon>
        <taxon>Podocopida</taxon>
        <taxon>Cytherocopina</taxon>
        <taxon>Cytheroidea</taxon>
        <taxon>Cytherideidae</taxon>
        <taxon>Cyprideis</taxon>
    </lineage>
</organism>